<feature type="compositionally biased region" description="Low complexity" evidence="1">
    <location>
        <begin position="84"/>
        <end position="141"/>
    </location>
</feature>
<evidence type="ECO:0000256" key="1">
    <source>
        <dbReference type="SAM" id="MobiDB-lite"/>
    </source>
</evidence>
<proteinExistence type="predicted"/>
<name>A0AA41PXL9_9ACTN</name>
<gene>
    <name evidence="2" type="ORF">LZ495_05720</name>
</gene>
<protein>
    <submittedName>
        <fullName evidence="2">Uncharacterized protein</fullName>
    </submittedName>
</protein>
<dbReference type="RefSeq" id="WP_235050857.1">
    <property type="nucleotide sequence ID" value="NZ_JAKFHA010000002.1"/>
</dbReference>
<reference evidence="2" key="1">
    <citation type="submission" date="2022-01" db="EMBL/GenBank/DDBJ databases">
        <title>Genome-Based Taxonomic Classification of the Phylum Actinobacteria.</title>
        <authorList>
            <person name="Gao Y."/>
        </authorList>
    </citation>
    <scope>NUCLEOTIDE SEQUENCE</scope>
    <source>
        <strain evidence="2">KLBMP 8922</strain>
    </source>
</reference>
<keyword evidence="3" id="KW-1185">Reference proteome</keyword>
<feature type="compositionally biased region" description="Polar residues" evidence="1">
    <location>
        <begin position="161"/>
        <end position="177"/>
    </location>
</feature>
<dbReference type="AlphaFoldDB" id="A0AA41PXL9"/>
<sequence>MNPAGNAEKPAPGIPTQAEIDAAAAKLVAKSREAVERIAANAANSANDVAGQQVQGWSVIEAAAVGQSAQAAQQAKAQAAAEQNAWTAAAQRPQKAKQTQQAQQAHQTAQAGLGNAPTSGATRARATAQQAQPGQSGQAAPKVSQSAEPSVTAGHAWAKSQPYQASPGVSANVSSGPNAFKRAALRLGKMFRKG</sequence>
<accession>A0AA41PXL9</accession>
<evidence type="ECO:0000313" key="2">
    <source>
        <dbReference type="EMBL" id="MCF2526719.1"/>
    </source>
</evidence>
<organism evidence="2 3">
    <name type="scientific">Yinghuangia soli</name>
    <dbReference type="NCBI Taxonomy" id="2908204"/>
    <lineage>
        <taxon>Bacteria</taxon>
        <taxon>Bacillati</taxon>
        <taxon>Actinomycetota</taxon>
        <taxon>Actinomycetes</taxon>
        <taxon>Kitasatosporales</taxon>
        <taxon>Streptomycetaceae</taxon>
        <taxon>Yinghuangia</taxon>
    </lineage>
</organism>
<evidence type="ECO:0000313" key="3">
    <source>
        <dbReference type="Proteomes" id="UP001165378"/>
    </source>
</evidence>
<feature type="region of interest" description="Disordered" evidence="1">
    <location>
        <begin position="84"/>
        <end position="177"/>
    </location>
</feature>
<comment type="caution">
    <text evidence="2">The sequence shown here is derived from an EMBL/GenBank/DDBJ whole genome shotgun (WGS) entry which is preliminary data.</text>
</comment>
<dbReference type="Proteomes" id="UP001165378">
    <property type="component" value="Unassembled WGS sequence"/>
</dbReference>
<dbReference type="EMBL" id="JAKFHA010000002">
    <property type="protein sequence ID" value="MCF2526719.1"/>
    <property type="molecule type" value="Genomic_DNA"/>
</dbReference>